<dbReference type="InterPro" id="IPR050832">
    <property type="entry name" value="Bact_Acetyltransf"/>
</dbReference>
<reference evidence="4 5" key="1">
    <citation type="submission" date="2007-04" db="EMBL/GenBank/DDBJ databases">
        <authorList>
            <person name="Fulton L."/>
            <person name="Clifton S."/>
            <person name="Fulton B."/>
            <person name="Xu J."/>
            <person name="Minx P."/>
            <person name="Pepin K.H."/>
            <person name="Johnson M."/>
            <person name="Thiruvilangam P."/>
            <person name="Bhonagiri V."/>
            <person name="Nash W.E."/>
            <person name="Mardis E.R."/>
            <person name="Wilson R.K."/>
        </authorList>
    </citation>
    <scope>NUCLEOTIDE SEQUENCE [LARGE SCALE GENOMIC DNA]</scope>
    <source>
        <strain evidence="4 5">ATCC 29799</strain>
    </source>
</reference>
<dbReference type="InterPro" id="IPR016181">
    <property type="entry name" value="Acyl_CoA_acyltransferase"/>
</dbReference>
<comment type="caution">
    <text evidence="4">The sequence shown here is derived from an EMBL/GenBank/DDBJ whole genome shotgun (WGS) entry which is preliminary data.</text>
</comment>
<evidence type="ECO:0000256" key="1">
    <source>
        <dbReference type="ARBA" id="ARBA00022679"/>
    </source>
</evidence>
<dbReference type="PROSITE" id="PS51186">
    <property type="entry name" value="GNAT"/>
    <property type="match status" value="1"/>
</dbReference>
<dbReference type="OrthoDB" id="5292888at2"/>
<dbReference type="Proteomes" id="UP000003639">
    <property type="component" value="Unassembled WGS sequence"/>
</dbReference>
<dbReference type="CDD" id="cd04301">
    <property type="entry name" value="NAT_SF"/>
    <property type="match status" value="1"/>
</dbReference>
<dbReference type="SUPFAM" id="SSF55729">
    <property type="entry name" value="Acyl-CoA N-acyltransferases (Nat)"/>
    <property type="match status" value="1"/>
</dbReference>
<evidence type="ECO:0000313" key="4">
    <source>
        <dbReference type="EMBL" id="EDM97318.1"/>
    </source>
</evidence>
<dbReference type="Pfam" id="PF00583">
    <property type="entry name" value="Acetyltransf_1"/>
    <property type="match status" value="1"/>
</dbReference>
<dbReference type="AlphaFoldDB" id="A6P307"/>
<keyword evidence="5" id="KW-1185">Reference proteome</keyword>
<evidence type="ECO:0000259" key="3">
    <source>
        <dbReference type="PROSITE" id="PS51186"/>
    </source>
</evidence>
<dbReference type="InterPro" id="IPR000182">
    <property type="entry name" value="GNAT_dom"/>
</dbReference>
<evidence type="ECO:0000256" key="2">
    <source>
        <dbReference type="ARBA" id="ARBA00023315"/>
    </source>
</evidence>
<dbReference type="RefSeq" id="WP_006575332.1">
    <property type="nucleotide sequence ID" value="NZ_AAXG02000063.1"/>
</dbReference>
<keyword evidence="2" id="KW-0012">Acyltransferase</keyword>
<dbReference type="Gene3D" id="3.40.630.30">
    <property type="match status" value="1"/>
</dbReference>
<feature type="domain" description="N-acetyltransferase" evidence="3">
    <location>
        <begin position="3"/>
        <end position="165"/>
    </location>
</feature>
<gene>
    <name evidence="4" type="ORF">BACCAP_04891</name>
</gene>
<sequence length="165" mass="18522">MTYQIRRVQQGDAASLAAVQTSSWKAAFRGILSDSDLERLTDMEKAIAMYQGLLAEGKGNGYIGEIDGKAHCIAYWDGARDADMPRYAEIICIHSLPDNWRKGFGGQMMDRILADISQAGFEKVMLWVFTENSRARAFYEAKGFHPTDKIKPVLGTTEICYEKEI</sequence>
<dbReference type="eggNOG" id="COG0456">
    <property type="taxonomic scope" value="Bacteria"/>
</dbReference>
<dbReference type="PANTHER" id="PTHR43877">
    <property type="entry name" value="AMINOALKYLPHOSPHONATE N-ACETYLTRANSFERASE-RELATED-RELATED"/>
    <property type="match status" value="1"/>
</dbReference>
<dbReference type="GO" id="GO:0016747">
    <property type="term" value="F:acyltransferase activity, transferring groups other than amino-acyl groups"/>
    <property type="evidence" value="ECO:0007669"/>
    <property type="project" value="InterPro"/>
</dbReference>
<proteinExistence type="predicted"/>
<organism evidence="4 5">
    <name type="scientific">Pseudoflavonifractor capillosus ATCC 29799</name>
    <dbReference type="NCBI Taxonomy" id="411467"/>
    <lineage>
        <taxon>Bacteria</taxon>
        <taxon>Bacillati</taxon>
        <taxon>Bacillota</taxon>
        <taxon>Clostridia</taxon>
        <taxon>Eubacteriales</taxon>
        <taxon>Oscillospiraceae</taxon>
        <taxon>Pseudoflavonifractor</taxon>
    </lineage>
</organism>
<evidence type="ECO:0000313" key="5">
    <source>
        <dbReference type="Proteomes" id="UP000003639"/>
    </source>
</evidence>
<name>A6P307_9FIRM</name>
<dbReference type="STRING" id="411467.BACCAP_04891"/>
<dbReference type="EMBL" id="AAXG02000063">
    <property type="protein sequence ID" value="EDM97318.1"/>
    <property type="molecule type" value="Genomic_DNA"/>
</dbReference>
<accession>A6P307</accession>
<keyword evidence="1 4" id="KW-0808">Transferase</keyword>
<reference evidence="4 5" key="2">
    <citation type="submission" date="2007-06" db="EMBL/GenBank/DDBJ databases">
        <title>Draft genome sequence of Pseudoflavonifractor capillosus ATCC 29799.</title>
        <authorList>
            <person name="Sudarsanam P."/>
            <person name="Ley R."/>
            <person name="Guruge J."/>
            <person name="Turnbaugh P.J."/>
            <person name="Mahowald M."/>
            <person name="Liep D."/>
            <person name="Gordon J."/>
        </authorList>
    </citation>
    <scope>NUCLEOTIDE SEQUENCE [LARGE SCALE GENOMIC DNA]</scope>
    <source>
        <strain evidence="4 5">ATCC 29799</strain>
    </source>
</reference>
<protein>
    <submittedName>
        <fullName evidence="4">Acetyltransferase, GNAT family</fullName>
    </submittedName>
</protein>